<evidence type="ECO:0000313" key="5">
    <source>
        <dbReference type="EMBL" id="QDG54225.1"/>
    </source>
</evidence>
<reference evidence="5 6" key="1">
    <citation type="submission" date="2019-06" db="EMBL/GenBank/DDBJ databases">
        <title>Persicimonas caeni gen. nov., sp. nov., a predatory bacterium isolated from solar saltern.</title>
        <authorList>
            <person name="Wang S."/>
        </authorList>
    </citation>
    <scope>NUCLEOTIDE SEQUENCE [LARGE SCALE GENOMIC DNA]</scope>
    <source>
        <strain evidence="5 6">YN101</strain>
    </source>
</reference>
<evidence type="ECO:0000259" key="3">
    <source>
        <dbReference type="Pfam" id="PF00156"/>
    </source>
</evidence>
<keyword evidence="6" id="KW-1185">Reference proteome</keyword>
<dbReference type="PANTHER" id="PTHR47505">
    <property type="entry name" value="DNA UTILIZATION PROTEIN YHGH"/>
    <property type="match status" value="1"/>
</dbReference>
<evidence type="ECO:0000259" key="4">
    <source>
        <dbReference type="Pfam" id="PF18912"/>
    </source>
</evidence>
<dbReference type="InterPro" id="IPR029057">
    <property type="entry name" value="PRTase-like"/>
</dbReference>
<protein>
    <submittedName>
        <fullName evidence="5">ComF family protein</fullName>
    </submittedName>
</protein>
<dbReference type="EMBL" id="CP041186">
    <property type="protein sequence ID" value="QDG54225.1"/>
    <property type="molecule type" value="Genomic_DNA"/>
</dbReference>
<evidence type="ECO:0000256" key="1">
    <source>
        <dbReference type="ARBA" id="ARBA00008007"/>
    </source>
</evidence>
<dbReference type="SUPFAM" id="SSF53271">
    <property type="entry name" value="PRTase-like"/>
    <property type="match status" value="1"/>
</dbReference>
<dbReference type="CDD" id="cd06223">
    <property type="entry name" value="PRTases_typeI"/>
    <property type="match status" value="1"/>
</dbReference>
<evidence type="ECO:0000256" key="2">
    <source>
        <dbReference type="SAM" id="MobiDB-lite"/>
    </source>
</evidence>
<name>A0A4Y6Q2J7_PERCE</name>
<dbReference type="Proteomes" id="UP000315995">
    <property type="component" value="Chromosome"/>
</dbReference>
<dbReference type="Pfam" id="PF18912">
    <property type="entry name" value="DZR_2"/>
    <property type="match status" value="1"/>
</dbReference>
<feature type="compositionally biased region" description="Polar residues" evidence="2">
    <location>
        <begin position="40"/>
        <end position="51"/>
    </location>
</feature>
<dbReference type="Gene3D" id="3.40.50.2020">
    <property type="match status" value="1"/>
</dbReference>
<accession>A0A5B8YGH8</accession>
<feature type="region of interest" description="Disordered" evidence="2">
    <location>
        <begin position="23"/>
        <end position="51"/>
    </location>
</feature>
<evidence type="ECO:0000313" key="6">
    <source>
        <dbReference type="Proteomes" id="UP000315995"/>
    </source>
</evidence>
<comment type="similarity">
    <text evidence="1">Belongs to the ComF/GntX family.</text>
</comment>
<dbReference type="PANTHER" id="PTHR47505:SF1">
    <property type="entry name" value="DNA UTILIZATION PROTEIN YHGH"/>
    <property type="match status" value="1"/>
</dbReference>
<proteinExistence type="inferred from homology"/>
<gene>
    <name evidence="5" type="ORF">FIV42_26820</name>
</gene>
<accession>A0A4Y6Q2J7</accession>
<dbReference type="AlphaFoldDB" id="A0A4Y6Q2J7"/>
<dbReference type="InterPro" id="IPR044005">
    <property type="entry name" value="DZR_2"/>
</dbReference>
<dbReference type="InterPro" id="IPR051910">
    <property type="entry name" value="ComF/GntX_DNA_util-trans"/>
</dbReference>
<dbReference type="InterPro" id="IPR000836">
    <property type="entry name" value="PRTase_dom"/>
</dbReference>
<sequence length="311" mass="34827">MLISEFPYRNNFKFHKSPREARGGVIFKKPRNKSHRSAENQRGGSTSLSTTKHLFSTEDDMKLPPRLRTIVRFALRQVFPARCVSCDDYLTEDQLACGRCAHAVFPIEGPKCLVCGAPRLQVEGTYSGVDEICGRCLARRPRFETARARWEYAGVIAEALQRAKYQGHLWMLRSLARAWRPWIDERIARASDEVDSVITAVPMHAADLRARGFNPAHLLARLALPHRHVASDLVRKTVRTRAQAALSRDERLTNLRGAFECTNSERVEGNKVVLIDDVMTTGATADEVARVLRGAGAREVVVLTAARTLPS</sequence>
<feature type="domain" description="Phosphoribosyltransferase" evidence="3">
    <location>
        <begin position="235"/>
        <end position="303"/>
    </location>
</feature>
<dbReference type="OrthoDB" id="9779910at2"/>
<feature type="domain" description="Double zinc ribbon" evidence="4">
    <location>
        <begin position="75"/>
        <end position="137"/>
    </location>
</feature>
<dbReference type="Pfam" id="PF00156">
    <property type="entry name" value="Pribosyltran"/>
    <property type="match status" value="1"/>
</dbReference>
<organism evidence="5 6">
    <name type="scientific">Persicimonas caeni</name>
    <dbReference type="NCBI Taxonomy" id="2292766"/>
    <lineage>
        <taxon>Bacteria</taxon>
        <taxon>Deltaproteobacteria</taxon>
        <taxon>Bradymonadales</taxon>
        <taxon>Bradymonadaceae</taxon>
        <taxon>Persicimonas</taxon>
    </lineage>
</organism>